<organism evidence="1 2">
    <name type="scientific">Phaseolus angularis</name>
    <name type="common">Azuki bean</name>
    <name type="synonym">Vigna angularis</name>
    <dbReference type="NCBI Taxonomy" id="3914"/>
    <lineage>
        <taxon>Eukaryota</taxon>
        <taxon>Viridiplantae</taxon>
        <taxon>Streptophyta</taxon>
        <taxon>Embryophyta</taxon>
        <taxon>Tracheophyta</taxon>
        <taxon>Spermatophyta</taxon>
        <taxon>Magnoliopsida</taxon>
        <taxon>eudicotyledons</taxon>
        <taxon>Gunneridae</taxon>
        <taxon>Pentapetalae</taxon>
        <taxon>rosids</taxon>
        <taxon>fabids</taxon>
        <taxon>Fabales</taxon>
        <taxon>Fabaceae</taxon>
        <taxon>Papilionoideae</taxon>
        <taxon>50 kb inversion clade</taxon>
        <taxon>NPAAA clade</taxon>
        <taxon>indigoferoid/millettioid clade</taxon>
        <taxon>Phaseoleae</taxon>
        <taxon>Vigna</taxon>
    </lineage>
</organism>
<proteinExistence type="predicted"/>
<dbReference type="InterPro" id="IPR052851">
    <property type="entry name" value="GCD1_mitochondrial"/>
</dbReference>
<evidence type="ECO:0000313" key="1">
    <source>
        <dbReference type="EMBL" id="KAG2394612.1"/>
    </source>
</evidence>
<protein>
    <submittedName>
        <fullName evidence="1">Uncharacterized protein</fullName>
    </submittedName>
</protein>
<sequence>MHVAEVCIFPLFSMLKDLRTRIAVDIGLCVVGVAAVDAVAEADKEMKAFMAEMNENWNERQRGLKEKEKREENVALYSVENMKKDYRLKKQRLHVELMERWTLWVAVKISCDVCYSAVQSSG</sequence>
<accession>A0A8T0K785</accession>
<dbReference type="EMBL" id="JABFOF010000006">
    <property type="protein sequence ID" value="KAG2394612.1"/>
    <property type="molecule type" value="Genomic_DNA"/>
</dbReference>
<name>A0A8T0K785_PHAAN</name>
<comment type="caution">
    <text evidence="1">The sequence shown here is derived from an EMBL/GenBank/DDBJ whole genome shotgun (WGS) entry which is preliminary data.</text>
</comment>
<dbReference type="AlphaFoldDB" id="A0A8T0K785"/>
<gene>
    <name evidence="1" type="ORF">HKW66_Vig0180100</name>
</gene>
<reference evidence="1 2" key="1">
    <citation type="submission" date="2020-05" db="EMBL/GenBank/DDBJ databases">
        <title>Vigna angularis (adzuki bean) Var. LongXiaoDou No. 4 denovo assembly.</title>
        <authorList>
            <person name="Xiang H."/>
        </authorList>
    </citation>
    <scope>NUCLEOTIDE SEQUENCE [LARGE SCALE GENOMIC DNA]</scope>
    <source>
        <tissue evidence="1">Leaf</tissue>
    </source>
</reference>
<evidence type="ECO:0000313" key="2">
    <source>
        <dbReference type="Proteomes" id="UP000743370"/>
    </source>
</evidence>
<dbReference type="PANTHER" id="PTHR35476">
    <property type="entry name" value="MUCIN-LIKE PROTEIN"/>
    <property type="match status" value="1"/>
</dbReference>
<dbReference type="Proteomes" id="UP000743370">
    <property type="component" value="Unassembled WGS sequence"/>
</dbReference>
<dbReference type="PANTHER" id="PTHR35476:SF2">
    <property type="entry name" value="MUCIN-LIKE PROTEIN"/>
    <property type="match status" value="1"/>
</dbReference>